<dbReference type="Pfam" id="PF18884">
    <property type="entry name" value="TSP3_bac"/>
    <property type="match status" value="2"/>
</dbReference>
<dbReference type="Pfam" id="PF18998">
    <property type="entry name" value="Flg_new_2"/>
    <property type="match status" value="1"/>
</dbReference>
<evidence type="ECO:0000256" key="4">
    <source>
        <dbReference type="ARBA" id="ARBA00022837"/>
    </source>
</evidence>
<comment type="subcellular location">
    <subcellularLocation>
        <location evidence="1">Secreted</location>
    </subcellularLocation>
</comment>
<name>A0A975J0R3_9BACT</name>
<feature type="chain" id="PRO_5037953291" description="LamG-like jellyroll fold domain-containing protein" evidence="6">
    <location>
        <begin position="23"/>
        <end position="486"/>
    </location>
</feature>
<evidence type="ECO:0000256" key="6">
    <source>
        <dbReference type="SAM" id="SignalP"/>
    </source>
</evidence>
<dbReference type="Pfam" id="PF13385">
    <property type="entry name" value="Laminin_G_3"/>
    <property type="match status" value="1"/>
</dbReference>
<dbReference type="InterPro" id="IPR013320">
    <property type="entry name" value="ConA-like_dom_sf"/>
</dbReference>
<protein>
    <recommendedName>
        <fullName evidence="7">LamG-like jellyroll fold domain-containing protein</fullName>
    </recommendedName>
</protein>
<evidence type="ECO:0000256" key="2">
    <source>
        <dbReference type="ARBA" id="ARBA00022525"/>
    </source>
</evidence>
<dbReference type="KEGG" id="lamb:KBB96_03190"/>
<sequence length="486" mass="50400">MKDFSILTLLVSTLLSGSPVHGALSDQIVAYYNFEETDVTGLSNKAPGATAYNATRSAGGSYDSSANPSGPGFAGNAAFTSTTLGTSDRNALLAGKALNLVTDRNDSITVPLGTTELGNSFTISAWTWLAPGSTNTQTRFHAFETKDTGNFDVSWGTAAGSSVNYLGYLATGSSLAANNLAKNAWHHVVHVFSSDGTNTTLTQYVDGTKTGTLTAATSSMSFTGLYFGKSRDGTSGRNWDGMIDEVAIWKRALTAREINEVRARGMAAAGLFTDLATLGKAYLDVAAVNPDALTVTGTGIYNLNSLVMVTATPANGYLFGSWGGVLTGQPDTFSITLTGDIHESATAANDTNDNDGDGLNNYQEYIVYHTDPANPDTDGDGIADGAEVNQTATNPSVSDTTLISKLNANLGSVLTGVIAGTTSVSRDSSNGNLTLSLGLKGSANGTTWSDLPLNGAGTTVTPVNGQLEITAPAPSSSMNFYRVFKH</sequence>
<dbReference type="EMBL" id="CP073100">
    <property type="protein sequence ID" value="QUE51900.1"/>
    <property type="molecule type" value="Genomic_DNA"/>
</dbReference>
<dbReference type="SUPFAM" id="SSF49899">
    <property type="entry name" value="Concanavalin A-like lectins/glucanases"/>
    <property type="match status" value="1"/>
</dbReference>
<evidence type="ECO:0000256" key="1">
    <source>
        <dbReference type="ARBA" id="ARBA00004613"/>
    </source>
</evidence>
<dbReference type="InterPro" id="IPR059100">
    <property type="entry name" value="TSP3_bac"/>
</dbReference>
<feature type="signal peptide" evidence="6">
    <location>
        <begin position="1"/>
        <end position="22"/>
    </location>
</feature>
<evidence type="ECO:0000256" key="5">
    <source>
        <dbReference type="ARBA" id="ARBA00023157"/>
    </source>
</evidence>
<keyword evidence="9" id="KW-1185">Reference proteome</keyword>
<evidence type="ECO:0000259" key="7">
    <source>
        <dbReference type="SMART" id="SM00560"/>
    </source>
</evidence>
<organism evidence="8 9">
    <name type="scientific">Luteolibacter ambystomatis</name>
    <dbReference type="NCBI Taxonomy" id="2824561"/>
    <lineage>
        <taxon>Bacteria</taxon>
        <taxon>Pseudomonadati</taxon>
        <taxon>Verrucomicrobiota</taxon>
        <taxon>Verrucomicrobiia</taxon>
        <taxon>Verrucomicrobiales</taxon>
        <taxon>Verrucomicrobiaceae</taxon>
        <taxon>Luteolibacter</taxon>
    </lineage>
</organism>
<gene>
    <name evidence="8" type="ORF">KBB96_03190</name>
</gene>
<dbReference type="AlphaFoldDB" id="A0A975J0R3"/>
<feature type="domain" description="LamG-like jellyroll fold" evidence="7">
    <location>
        <begin position="119"/>
        <end position="256"/>
    </location>
</feature>
<dbReference type="PANTHER" id="PTHR37467">
    <property type="entry name" value="EXPORTED CALCIUM-BINDING GLYCOPROTEIN-RELATED"/>
    <property type="match status" value="1"/>
</dbReference>
<dbReference type="InterPro" id="IPR006558">
    <property type="entry name" value="LamG-like"/>
</dbReference>
<evidence type="ECO:0000256" key="3">
    <source>
        <dbReference type="ARBA" id="ARBA00022729"/>
    </source>
</evidence>
<evidence type="ECO:0000313" key="9">
    <source>
        <dbReference type="Proteomes" id="UP000676169"/>
    </source>
</evidence>
<keyword evidence="2" id="KW-0964">Secreted</keyword>
<proteinExistence type="predicted"/>
<dbReference type="Proteomes" id="UP000676169">
    <property type="component" value="Chromosome"/>
</dbReference>
<dbReference type="InterPro" id="IPR044060">
    <property type="entry name" value="Bacterial_rp_domain"/>
</dbReference>
<keyword evidence="4" id="KW-0106">Calcium</keyword>
<accession>A0A975J0R3</accession>
<dbReference type="RefSeq" id="WP_211632171.1">
    <property type="nucleotide sequence ID" value="NZ_CP073100.1"/>
</dbReference>
<evidence type="ECO:0000313" key="8">
    <source>
        <dbReference type="EMBL" id="QUE51900.1"/>
    </source>
</evidence>
<dbReference type="SMART" id="SM00560">
    <property type="entry name" value="LamGL"/>
    <property type="match status" value="1"/>
</dbReference>
<dbReference type="InterPro" id="IPR053180">
    <property type="entry name" value="Ca-binding_acidic-repeat"/>
</dbReference>
<reference evidence="8" key="1">
    <citation type="submission" date="2021-04" db="EMBL/GenBank/DDBJ databases">
        <title>Luteolibacter sp. 32A isolated from the skin of an Anderson's salamander (Ambystoma andersonii).</title>
        <authorList>
            <person name="Spergser J."/>
            <person name="Busse H.-J."/>
        </authorList>
    </citation>
    <scope>NUCLEOTIDE SEQUENCE</scope>
    <source>
        <strain evidence="8">32A</strain>
    </source>
</reference>
<keyword evidence="5" id="KW-1015">Disulfide bond</keyword>
<keyword evidence="3 6" id="KW-0732">Signal</keyword>
<dbReference type="Gene3D" id="2.60.120.200">
    <property type="match status" value="1"/>
</dbReference>
<dbReference type="PANTHER" id="PTHR37467:SF1">
    <property type="entry name" value="EXPORTED CALCIUM-BINDING GLYCOPROTEIN"/>
    <property type="match status" value="1"/>
</dbReference>